<dbReference type="InterPro" id="IPR023393">
    <property type="entry name" value="START-like_dom_sf"/>
</dbReference>
<dbReference type="Gene3D" id="3.30.530.20">
    <property type="match status" value="1"/>
</dbReference>
<comment type="caution">
    <text evidence="1">The sequence shown here is derived from an EMBL/GenBank/DDBJ whole genome shotgun (WGS) entry which is preliminary data.</text>
</comment>
<sequence length="141" mass="15924">MWNYEYIAIADADIDKIWSRYQQTETWDQWDAGISSASLKGPFQKGTEGTLLLQGHTVSFWLEHVEKHRSFSVMANMPHNKVKMEFFHVLQKQKEGLRITHGIVLDGAEAKKCGEIIGTELSKDIPAAVSRLVHLCGGVIK</sequence>
<protein>
    <recommendedName>
        <fullName evidence="3">Polyketide cyclase</fullName>
    </recommendedName>
</protein>
<organism evidence="1 2">
    <name type="scientific">Bacillus subtilis</name>
    <dbReference type="NCBI Taxonomy" id="1423"/>
    <lineage>
        <taxon>Bacteria</taxon>
        <taxon>Bacillati</taxon>
        <taxon>Bacillota</taxon>
        <taxon>Bacilli</taxon>
        <taxon>Bacillales</taxon>
        <taxon>Bacillaceae</taxon>
        <taxon>Bacillus</taxon>
    </lineage>
</organism>
<evidence type="ECO:0000313" key="1">
    <source>
        <dbReference type="EMBL" id="KIU10787.1"/>
    </source>
</evidence>
<dbReference type="Proteomes" id="UP000032247">
    <property type="component" value="Unassembled WGS sequence"/>
</dbReference>
<evidence type="ECO:0000313" key="2">
    <source>
        <dbReference type="Proteomes" id="UP000032247"/>
    </source>
</evidence>
<dbReference type="PATRIC" id="fig|1423.173.peg.2898"/>
<dbReference type="EMBL" id="JXBC01000004">
    <property type="protein sequence ID" value="KIU10787.1"/>
    <property type="molecule type" value="Genomic_DNA"/>
</dbReference>
<name>A0A0D1KX56_BACIU</name>
<accession>A0A0D1KX56</accession>
<gene>
    <name evidence="1" type="ORF">SC09_Contig25orf00625</name>
</gene>
<reference evidence="1 2" key="1">
    <citation type="submission" date="2014-12" db="EMBL/GenBank/DDBJ databases">
        <title>Comparative genome analysis of Bacillus coagulans HM-08, Clostridium butyricum HM-68, Bacillus subtilis HM-66 and Bacillus licheniformis BL-09.</title>
        <authorList>
            <person name="Zhang H."/>
        </authorList>
    </citation>
    <scope>NUCLEOTIDE SEQUENCE [LARGE SCALE GENOMIC DNA]</scope>
    <source>
        <strain evidence="1 2">HM-66</strain>
    </source>
</reference>
<evidence type="ECO:0008006" key="3">
    <source>
        <dbReference type="Google" id="ProtNLM"/>
    </source>
</evidence>
<proteinExistence type="predicted"/>
<dbReference type="AlphaFoldDB" id="A0A0D1KX56"/>
<dbReference type="SUPFAM" id="SSF55961">
    <property type="entry name" value="Bet v1-like"/>
    <property type="match status" value="1"/>
</dbReference>